<accession>A0A2G9U6B2</accession>
<dbReference type="SMART" id="SM00339">
    <property type="entry name" value="FH"/>
    <property type="match status" value="1"/>
</dbReference>
<evidence type="ECO:0000256" key="5">
    <source>
        <dbReference type="SAM" id="MobiDB-lite"/>
    </source>
</evidence>
<dbReference type="GO" id="GO:0000978">
    <property type="term" value="F:RNA polymerase II cis-regulatory region sequence-specific DNA binding"/>
    <property type="evidence" value="ECO:0007669"/>
    <property type="project" value="TreeGrafter"/>
</dbReference>
<evidence type="ECO:0000256" key="1">
    <source>
        <dbReference type="ARBA" id="ARBA00004123"/>
    </source>
</evidence>
<dbReference type="PRINTS" id="PR00053">
    <property type="entry name" value="FORKHEAD"/>
</dbReference>
<proteinExistence type="predicted"/>
<dbReference type="InterPro" id="IPR051770">
    <property type="entry name" value="Forkhead_box_regulator"/>
</dbReference>
<dbReference type="Proteomes" id="UP000230423">
    <property type="component" value="Unassembled WGS sequence"/>
</dbReference>
<dbReference type="SUPFAM" id="SSF46785">
    <property type="entry name" value="Winged helix' DNA-binding domain"/>
    <property type="match status" value="1"/>
</dbReference>
<keyword evidence="3 4" id="KW-0539">Nucleus</keyword>
<keyword evidence="2 4" id="KW-0238">DNA-binding</keyword>
<evidence type="ECO:0000256" key="3">
    <source>
        <dbReference type="ARBA" id="ARBA00023242"/>
    </source>
</evidence>
<evidence type="ECO:0000313" key="8">
    <source>
        <dbReference type="Proteomes" id="UP000230423"/>
    </source>
</evidence>
<dbReference type="InterPro" id="IPR036388">
    <property type="entry name" value="WH-like_DNA-bd_sf"/>
</dbReference>
<dbReference type="AlphaFoldDB" id="A0A2G9U6B2"/>
<gene>
    <name evidence="7" type="ORF">TELCIR_13265</name>
</gene>
<feature type="region of interest" description="Disordered" evidence="5">
    <location>
        <begin position="55"/>
        <end position="77"/>
    </location>
</feature>
<evidence type="ECO:0000256" key="4">
    <source>
        <dbReference type="PROSITE-ProRule" id="PRU00089"/>
    </source>
</evidence>
<dbReference type="Gene3D" id="1.10.10.10">
    <property type="entry name" value="Winged helix-like DNA-binding domain superfamily/Winged helix DNA-binding domain"/>
    <property type="match status" value="1"/>
</dbReference>
<dbReference type="OrthoDB" id="5402974at2759"/>
<dbReference type="PANTHER" id="PTHR46262">
    <property type="entry name" value="FORKHEAD BOX PROTEIN BINIOU"/>
    <property type="match status" value="1"/>
</dbReference>
<dbReference type="EMBL" id="KZ349319">
    <property type="protein sequence ID" value="PIO65080.1"/>
    <property type="molecule type" value="Genomic_DNA"/>
</dbReference>
<reference evidence="7 8" key="1">
    <citation type="submission" date="2015-09" db="EMBL/GenBank/DDBJ databases">
        <title>Draft genome of the parasitic nematode Teladorsagia circumcincta isolate WARC Sus (inbred).</title>
        <authorList>
            <person name="Mitreva M."/>
        </authorList>
    </citation>
    <scope>NUCLEOTIDE SEQUENCE [LARGE SCALE GENOMIC DNA]</scope>
    <source>
        <strain evidence="7 8">S</strain>
    </source>
</reference>
<name>A0A2G9U6B2_TELCI</name>
<dbReference type="GO" id="GO:0005634">
    <property type="term" value="C:nucleus"/>
    <property type="evidence" value="ECO:0007669"/>
    <property type="project" value="UniProtKB-SubCell"/>
</dbReference>
<protein>
    <submittedName>
        <fullName evidence="7">Fork head domain protein</fullName>
    </submittedName>
</protein>
<dbReference type="PANTHER" id="PTHR46262:SF2">
    <property type="entry name" value="FORKHEAD BOX PROTEIN BINIOU"/>
    <property type="match status" value="1"/>
</dbReference>
<dbReference type="GO" id="GO:0000981">
    <property type="term" value="F:DNA-binding transcription factor activity, RNA polymerase II-specific"/>
    <property type="evidence" value="ECO:0007669"/>
    <property type="project" value="TreeGrafter"/>
</dbReference>
<dbReference type="InterPro" id="IPR036390">
    <property type="entry name" value="WH_DNA-bd_sf"/>
</dbReference>
<dbReference type="InterPro" id="IPR018122">
    <property type="entry name" value="TF_fork_head_CS_1"/>
</dbReference>
<sequence>MATILALFNFEKPLSDLIITAINRSMECHQYRYDDTSGPFSSLACSLEPLAVKSEETEEEEVASSSKKNRKNRTKRQEKPPYSYIALIAMAIQKRPDKRATLAEIYTFLQEHFDFFRGFSLIASGGKGPLYQAYDMESNPKMYPGQFEYPQPIPEYPMDKAIMDPLTAGTSTVTPIAAAGPPMMYSGYLPGCQQLTPWTQQYDHAWYGYAPQDTVSPNYFYNTEMMNYEEWPQIPYPTTNDMLYAANASVPETQ</sequence>
<feature type="compositionally biased region" description="Basic residues" evidence="5">
    <location>
        <begin position="67"/>
        <end position="76"/>
    </location>
</feature>
<dbReference type="Pfam" id="PF00250">
    <property type="entry name" value="Forkhead"/>
    <property type="match status" value="1"/>
</dbReference>
<evidence type="ECO:0000256" key="2">
    <source>
        <dbReference type="ARBA" id="ARBA00023125"/>
    </source>
</evidence>
<evidence type="ECO:0000259" key="6">
    <source>
        <dbReference type="PROSITE" id="PS50039"/>
    </source>
</evidence>
<evidence type="ECO:0000313" key="7">
    <source>
        <dbReference type="EMBL" id="PIO65080.1"/>
    </source>
</evidence>
<organism evidence="7 8">
    <name type="scientific">Teladorsagia circumcincta</name>
    <name type="common">Brown stomach worm</name>
    <name type="synonym">Ostertagia circumcincta</name>
    <dbReference type="NCBI Taxonomy" id="45464"/>
    <lineage>
        <taxon>Eukaryota</taxon>
        <taxon>Metazoa</taxon>
        <taxon>Ecdysozoa</taxon>
        <taxon>Nematoda</taxon>
        <taxon>Chromadorea</taxon>
        <taxon>Rhabditida</taxon>
        <taxon>Rhabditina</taxon>
        <taxon>Rhabditomorpha</taxon>
        <taxon>Strongyloidea</taxon>
        <taxon>Trichostrongylidae</taxon>
        <taxon>Teladorsagia</taxon>
    </lineage>
</organism>
<dbReference type="InterPro" id="IPR001766">
    <property type="entry name" value="Fork_head_dom"/>
</dbReference>
<dbReference type="PROSITE" id="PS00657">
    <property type="entry name" value="FORK_HEAD_1"/>
    <property type="match status" value="1"/>
</dbReference>
<dbReference type="PROSITE" id="PS50039">
    <property type="entry name" value="FORK_HEAD_3"/>
    <property type="match status" value="1"/>
</dbReference>
<feature type="domain" description="Fork-head" evidence="6">
    <location>
        <begin position="79"/>
        <end position="117"/>
    </location>
</feature>
<keyword evidence="8" id="KW-1185">Reference proteome</keyword>
<feature type="DNA-binding region" description="Fork-head" evidence="4">
    <location>
        <begin position="79"/>
        <end position="117"/>
    </location>
</feature>
<dbReference type="GO" id="GO:0009887">
    <property type="term" value="P:animal organ morphogenesis"/>
    <property type="evidence" value="ECO:0007669"/>
    <property type="project" value="TreeGrafter"/>
</dbReference>
<comment type="subcellular location">
    <subcellularLocation>
        <location evidence="1 4">Nucleus</location>
    </subcellularLocation>
</comment>